<keyword evidence="4" id="KW-0813">Transport</keyword>
<dbReference type="CDD" id="cd14824">
    <property type="entry name" value="Longin"/>
    <property type="match status" value="1"/>
</dbReference>
<keyword evidence="5" id="KW-0812">Transmembrane</keyword>
<comment type="similarity">
    <text evidence="3">Belongs to the synaptobrevin family.</text>
</comment>
<dbReference type="GO" id="GO:0015031">
    <property type="term" value="P:protein transport"/>
    <property type="evidence" value="ECO:0007669"/>
    <property type="project" value="UniProtKB-KW"/>
</dbReference>
<dbReference type="Gene3D" id="3.40.50.300">
    <property type="entry name" value="P-loop containing nucleotide triphosphate hydrolases"/>
    <property type="match status" value="2"/>
</dbReference>
<evidence type="ECO:0000256" key="7">
    <source>
        <dbReference type="ARBA" id="ARBA00022927"/>
    </source>
</evidence>
<dbReference type="Gene3D" id="1.20.5.110">
    <property type="match status" value="1"/>
</dbReference>
<evidence type="ECO:0000256" key="13">
    <source>
        <dbReference type="ARBA" id="ARBA00024188"/>
    </source>
</evidence>
<comment type="subcellular location">
    <subcellularLocation>
        <location evidence="1">Endoplasmic reticulum membrane</location>
        <topology evidence="1">Single-pass type IV membrane protein</topology>
    </subcellularLocation>
    <subcellularLocation>
        <location evidence="13">Golgi apparatus</location>
        <location evidence="13">cis-Golgi network membrane</location>
    </subcellularLocation>
    <subcellularLocation>
        <location evidence="2">Melanosome</location>
    </subcellularLocation>
</comment>
<evidence type="ECO:0000259" key="16">
    <source>
        <dbReference type="PROSITE" id="PS50892"/>
    </source>
</evidence>
<dbReference type="GO" id="GO:0006888">
    <property type="term" value="P:endoplasmic reticulum to Golgi vesicle-mediated transport"/>
    <property type="evidence" value="ECO:0007669"/>
    <property type="project" value="InterPro"/>
</dbReference>
<gene>
    <name evidence="17" type="primary">SEC22B</name>
    <name evidence="17" type="ORF">TNIN_408031</name>
</gene>
<dbReference type="EMBL" id="BMAV01009682">
    <property type="protein sequence ID" value="GFY54093.1"/>
    <property type="molecule type" value="Genomic_DNA"/>
</dbReference>
<evidence type="ECO:0000313" key="18">
    <source>
        <dbReference type="Proteomes" id="UP000886998"/>
    </source>
</evidence>
<dbReference type="GO" id="GO:0005789">
    <property type="term" value="C:endoplasmic reticulum membrane"/>
    <property type="evidence" value="ECO:0007669"/>
    <property type="project" value="UniProtKB-SubCell"/>
</dbReference>
<dbReference type="GO" id="GO:0005794">
    <property type="term" value="C:Golgi apparatus"/>
    <property type="evidence" value="ECO:0007669"/>
    <property type="project" value="UniProtKB-SubCell"/>
</dbReference>
<keyword evidence="9" id="KW-0333">Golgi apparatus</keyword>
<dbReference type="InterPro" id="IPR010908">
    <property type="entry name" value="Longin_dom"/>
</dbReference>
<reference evidence="17" key="1">
    <citation type="submission" date="2020-08" db="EMBL/GenBank/DDBJ databases">
        <title>Multicomponent nature underlies the extraordinary mechanical properties of spider dragline silk.</title>
        <authorList>
            <person name="Kono N."/>
            <person name="Nakamura H."/>
            <person name="Mori M."/>
            <person name="Yoshida Y."/>
            <person name="Ohtoshi R."/>
            <person name="Malay A.D."/>
            <person name="Moran D.A.P."/>
            <person name="Tomita M."/>
            <person name="Numata K."/>
            <person name="Arakawa K."/>
        </authorList>
    </citation>
    <scope>NUCLEOTIDE SEQUENCE</scope>
</reference>
<evidence type="ECO:0000256" key="9">
    <source>
        <dbReference type="ARBA" id="ARBA00023034"/>
    </source>
</evidence>
<dbReference type="PROSITE" id="PS50859">
    <property type="entry name" value="LONGIN"/>
    <property type="match status" value="1"/>
</dbReference>
<dbReference type="SUPFAM" id="SSF52540">
    <property type="entry name" value="P-loop containing nucleoside triphosphate hydrolases"/>
    <property type="match status" value="1"/>
</dbReference>
<protein>
    <submittedName>
        <fullName evidence="17">Vesicle-trafficking protein SEC22b</fullName>
    </submittedName>
</protein>
<dbReference type="SMART" id="SM01270">
    <property type="entry name" value="Longin"/>
    <property type="match status" value="1"/>
</dbReference>
<dbReference type="CDD" id="cd15866">
    <property type="entry name" value="R-SNARE_SEC22"/>
    <property type="match status" value="1"/>
</dbReference>
<dbReference type="SUPFAM" id="SSF64356">
    <property type="entry name" value="SNARE-like"/>
    <property type="match status" value="1"/>
</dbReference>
<dbReference type="Proteomes" id="UP000886998">
    <property type="component" value="Unassembled WGS sequence"/>
</dbReference>
<dbReference type="Pfam" id="PF13774">
    <property type="entry name" value="Longin"/>
    <property type="match status" value="1"/>
</dbReference>
<evidence type="ECO:0000256" key="8">
    <source>
        <dbReference type="ARBA" id="ARBA00022989"/>
    </source>
</evidence>
<keyword evidence="18" id="KW-1185">Reference proteome</keyword>
<evidence type="ECO:0000256" key="6">
    <source>
        <dbReference type="ARBA" id="ARBA00022824"/>
    </source>
</evidence>
<dbReference type="InterPro" id="IPR011012">
    <property type="entry name" value="Longin-like_dom_sf"/>
</dbReference>
<comment type="function">
    <text evidence="12">SNARE involved in targeting and fusion of ER-derived transport vesicles with the Golgi complex as well as Golgi-derived retrograde transport vesicles with the ER.</text>
</comment>
<evidence type="ECO:0000256" key="11">
    <source>
        <dbReference type="ARBA" id="ARBA00023136"/>
    </source>
</evidence>
<evidence type="ECO:0000256" key="2">
    <source>
        <dbReference type="ARBA" id="ARBA00004223"/>
    </source>
</evidence>
<accession>A0A8X7C4V8</accession>
<keyword evidence="7" id="KW-0653">Protein transport</keyword>
<keyword evidence="6" id="KW-0256">Endoplasmic reticulum</keyword>
<feature type="domain" description="Longin" evidence="15">
    <location>
        <begin position="6"/>
        <end position="119"/>
    </location>
</feature>
<dbReference type="AlphaFoldDB" id="A0A8X7C4V8"/>
<evidence type="ECO:0000256" key="10">
    <source>
        <dbReference type="ARBA" id="ARBA00023054"/>
    </source>
</evidence>
<proteinExistence type="inferred from homology"/>
<evidence type="ECO:0000256" key="12">
    <source>
        <dbReference type="ARBA" id="ARBA00024173"/>
    </source>
</evidence>
<dbReference type="GO" id="GO:0006890">
    <property type="term" value="P:retrograde vesicle-mediated transport, Golgi to endoplasmic reticulum"/>
    <property type="evidence" value="ECO:0007669"/>
    <property type="project" value="InterPro"/>
</dbReference>
<dbReference type="InterPro" id="IPR027417">
    <property type="entry name" value="P-loop_NTPase"/>
</dbReference>
<comment type="caution">
    <text evidence="17">The sequence shown here is derived from an EMBL/GenBank/DDBJ whole genome shotgun (WGS) entry which is preliminary data.</text>
</comment>
<keyword evidence="11" id="KW-0472">Membrane</keyword>
<sequence>MIVLTIIARIGDGLILTESVQHDEETGRTTYEYHSQAKSILRKLNSQSVPVCSIETGPYYFHYLIYENVCYLALCEKSFSKRLAFAYLEDLKNEFSTHYGKMVSTAMRPYSCIEFDTYMQKAKKSYSDNRARRNLTHLNTELQDVQRIMVQNIDDVLQRGAALSELDSKASNLSLLSEKYKKDAHFLNMSSAYTKLAAAATVVFTLLERLTIDRPEKPIDFLYDLIMKSAVYDVPKVYVLGPPTLDRKLVCTALSSKLNLVYLTHQSLKQDEENPNESKKPADLSYSDWAKLMKERVEQPDCVKNGWLMEAFPKTRFQAFALRKIGVFPTHIGSHPEISDILSEEGLQEMLDYLGHVDLILDLLSNSYAKKFQIGRLEDAERSIEKVIEFVRRRKRPAEPYLPRVLMFGPYGSGISTTARRLALKYHLVEVDFRKELRSAALKDSPLKDLFYEIMQTSAPGRAILRLNF</sequence>
<dbReference type="GO" id="GO:0005484">
    <property type="term" value="F:SNAP receptor activity"/>
    <property type="evidence" value="ECO:0007669"/>
    <property type="project" value="InterPro"/>
</dbReference>
<evidence type="ECO:0000256" key="4">
    <source>
        <dbReference type="ARBA" id="ARBA00022448"/>
    </source>
</evidence>
<dbReference type="InterPro" id="IPR044565">
    <property type="entry name" value="Sec22"/>
</dbReference>
<dbReference type="Gene3D" id="3.30.450.50">
    <property type="entry name" value="Longin domain"/>
    <property type="match status" value="1"/>
</dbReference>
<dbReference type="Pfam" id="PF00957">
    <property type="entry name" value="Synaptobrevin"/>
    <property type="match status" value="1"/>
</dbReference>
<dbReference type="InterPro" id="IPR042855">
    <property type="entry name" value="V_SNARE_CC"/>
</dbReference>
<dbReference type="SUPFAM" id="SSF58038">
    <property type="entry name" value="SNARE fusion complex"/>
    <property type="match status" value="1"/>
</dbReference>
<evidence type="ECO:0000313" key="17">
    <source>
        <dbReference type="EMBL" id="GFY54093.1"/>
    </source>
</evidence>
<dbReference type="PROSITE" id="PS50892">
    <property type="entry name" value="V_SNARE"/>
    <property type="match status" value="1"/>
</dbReference>
<dbReference type="OrthoDB" id="1719357at2759"/>
<evidence type="ECO:0000256" key="5">
    <source>
        <dbReference type="ARBA" id="ARBA00022692"/>
    </source>
</evidence>
<evidence type="ECO:0000256" key="14">
    <source>
        <dbReference type="PROSITE-ProRule" id="PRU00290"/>
    </source>
</evidence>
<keyword evidence="8" id="KW-1133">Transmembrane helix</keyword>
<evidence type="ECO:0000256" key="3">
    <source>
        <dbReference type="ARBA" id="ARBA00008025"/>
    </source>
</evidence>
<evidence type="ECO:0000259" key="15">
    <source>
        <dbReference type="PROSITE" id="PS50859"/>
    </source>
</evidence>
<organism evidence="17 18">
    <name type="scientific">Trichonephila inaurata madagascariensis</name>
    <dbReference type="NCBI Taxonomy" id="2747483"/>
    <lineage>
        <taxon>Eukaryota</taxon>
        <taxon>Metazoa</taxon>
        <taxon>Ecdysozoa</taxon>
        <taxon>Arthropoda</taxon>
        <taxon>Chelicerata</taxon>
        <taxon>Arachnida</taxon>
        <taxon>Araneae</taxon>
        <taxon>Araneomorphae</taxon>
        <taxon>Entelegynae</taxon>
        <taxon>Araneoidea</taxon>
        <taxon>Nephilidae</taxon>
        <taxon>Trichonephila</taxon>
        <taxon>Trichonephila inaurata</taxon>
    </lineage>
</organism>
<keyword evidence="10 14" id="KW-0175">Coiled coil</keyword>
<dbReference type="PANTHER" id="PTHR45837">
    <property type="entry name" value="VESICLE-TRAFFICKING PROTEIN SEC22B"/>
    <property type="match status" value="1"/>
</dbReference>
<name>A0A8X7C4V8_9ARAC</name>
<evidence type="ECO:0000256" key="1">
    <source>
        <dbReference type="ARBA" id="ARBA00004163"/>
    </source>
</evidence>
<feature type="domain" description="V-SNARE coiled-coil homology" evidence="16">
    <location>
        <begin position="134"/>
        <end position="194"/>
    </location>
</feature>